<feature type="domain" description="Fork-head" evidence="6">
    <location>
        <begin position="202"/>
        <end position="296"/>
    </location>
</feature>
<evidence type="ECO:0000256" key="5">
    <source>
        <dbReference type="SAM" id="MobiDB-lite"/>
    </source>
</evidence>
<feature type="compositionally biased region" description="Polar residues" evidence="5">
    <location>
        <begin position="481"/>
        <end position="510"/>
    </location>
</feature>
<dbReference type="RefSeq" id="XP_030990707.1">
    <property type="nucleotide sequence ID" value="XM_031144556.1"/>
</dbReference>
<evidence type="ECO:0000256" key="3">
    <source>
        <dbReference type="ARBA" id="ARBA00023242"/>
    </source>
</evidence>
<keyword evidence="3 4" id="KW-0539">Nucleus</keyword>
<dbReference type="Pfam" id="PF00250">
    <property type="entry name" value="Forkhead"/>
    <property type="match status" value="1"/>
</dbReference>
<name>A0A507AQN1_9PEZI</name>
<dbReference type="FunFam" id="1.10.10.10:FF:000260">
    <property type="entry name" value="Forkhead transcription factor (Sep1)"/>
    <property type="match status" value="1"/>
</dbReference>
<dbReference type="PANTHER" id="PTHR11829:SF343">
    <property type="entry name" value="FORK-HEAD DOMAIN-CONTAINING PROTEIN"/>
    <property type="match status" value="1"/>
</dbReference>
<feature type="region of interest" description="Disordered" evidence="5">
    <location>
        <begin position="162"/>
        <end position="201"/>
    </location>
</feature>
<dbReference type="GO" id="GO:0005634">
    <property type="term" value="C:nucleus"/>
    <property type="evidence" value="ECO:0007669"/>
    <property type="project" value="UniProtKB-SubCell"/>
</dbReference>
<evidence type="ECO:0000256" key="4">
    <source>
        <dbReference type="PROSITE-ProRule" id="PRU00089"/>
    </source>
</evidence>
<feature type="compositionally biased region" description="Polar residues" evidence="5">
    <location>
        <begin position="34"/>
        <end position="45"/>
    </location>
</feature>
<reference evidence="7 8" key="1">
    <citation type="submission" date="2019-06" db="EMBL/GenBank/DDBJ databases">
        <title>Draft genome sequence of the filamentous fungus Phialemoniopsis curvata isolated from diesel fuel.</title>
        <authorList>
            <person name="Varaljay V.A."/>
            <person name="Lyon W.J."/>
            <person name="Crouch A.L."/>
            <person name="Drake C.E."/>
            <person name="Hollomon J.M."/>
            <person name="Nadeau L.J."/>
            <person name="Nunn H.S."/>
            <person name="Stevenson B.S."/>
            <person name="Bojanowski C.L."/>
            <person name="Crookes-Goodson W.J."/>
        </authorList>
    </citation>
    <scope>NUCLEOTIDE SEQUENCE [LARGE SCALE GENOMIC DNA]</scope>
    <source>
        <strain evidence="7 8">D216</strain>
    </source>
</reference>
<dbReference type="Proteomes" id="UP000319257">
    <property type="component" value="Unassembled WGS sequence"/>
</dbReference>
<dbReference type="InterPro" id="IPR001766">
    <property type="entry name" value="Fork_head_dom"/>
</dbReference>
<feature type="DNA-binding region" description="Fork-head" evidence="4">
    <location>
        <begin position="202"/>
        <end position="296"/>
    </location>
</feature>
<keyword evidence="2 4" id="KW-0238">DNA-binding</keyword>
<dbReference type="InterPro" id="IPR036390">
    <property type="entry name" value="WH_DNA-bd_sf"/>
</dbReference>
<dbReference type="SMART" id="SM00339">
    <property type="entry name" value="FH"/>
    <property type="match status" value="1"/>
</dbReference>
<feature type="region of interest" description="Disordered" evidence="5">
    <location>
        <begin position="26"/>
        <end position="45"/>
    </location>
</feature>
<proteinExistence type="predicted"/>
<organism evidence="7 8">
    <name type="scientific">Thyridium curvatum</name>
    <dbReference type="NCBI Taxonomy" id="1093900"/>
    <lineage>
        <taxon>Eukaryota</taxon>
        <taxon>Fungi</taxon>
        <taxon>Dikarya</taxon>
        <taxon>Ascomycota</taxon>
        <taxon>Pezizomycotina</taxon>
        <taxon>Sordariomycetes</taxon>
        <taxon>Sordariomycetidae</taxon>
        <taxon>Thyridiales</taxon>
        <taxon>Thyridiaceae</taxon>
        <taxon>Thyridium</taxon>
    </lineage>
</organism>
<evidence type="ECO:0000313" key="8">
    <source>
        <dbReference type="Proteomes" id="UP000319257"/>
    </source>
</evidence>
<dbReference type="PRINTS" id="PR00053">
    <property type="entry name" value="FORKHEAD"/>
</dbReference>
<dbReference type="GeneID" id="41977022"/>
<dbReference type="PROSITE" id="PS00658">
    <property type="entry name" value="FORK_HEAD_2"/>
    <property type="match status" value="1"/>
</dbReference>
<dbReference type="InterPro" id="IPR030456">
    <property type="entry name" value="TF_fork_head_CS_2"/>
</dbReference>
<dbReference type="EMBL" id="SKBQ01000070">
    <property type="protein sequence ID" value="TPX08996.1"/>
    <property type="molecule type" value="Genomic_DNA"/>
</dbReference>
<feature type="region of interest" description="Disordered" evidence="5">
    <location>
        <begin position="454"/>
        <end position="515"/>
    </location>
</feature>
<dbReference type="PANTHER" id="PTHR11829">
    <property type="entry name" value="FORKHEAD BOX PROTEIN"/>
    <property type="match status" value="1"/>
</dbReference>
<dbReference type="Gene3D" id="1.10.10.10">
    <property type="entry name" value="Winged helix-like DNA-binding domain superfamily/Winged helix DNA-binding domain"/>
    <property type="match status" value="1"/>
</dbReference>
<evidence type="ECO:0000256" key="1">
    <source>
        <dbReference type="ARBA" id="ARBA00004123"/>
    </source>
</evidence>
<dbReference type="PROSITE" id="PS50039">
    <property type="entry name" value="FORK_HEAD_3"/>
    <property type="match status" value="1"/>
</dbReference>
<evidence type="ECO:0000313" key="7">
    <source>
        <dbReference type="EMBL" id="TPX08996.1"/>
    </source>
</evidence>
<dbReference type="GO" id="GO:0001228">
    <property type="term" value="F:DNA-binding transcription activator activity, RNA polymerase II-specific"/>
    <property type="evidence" value="ECO:0007669"/>
    <property type="project" value="UniProtKB-ARBA"/>
</dbReference>
<feature type="region of interest" description="Disordered" evidence="5">
    <location>
        <begin position="735"/>
        <end position="756"/>
    </location>
</feature>
<accession>A0A507AQN1</accession>
<feature type="region of interest" description="Disordered" evidence="5">
    <location>
        <begin position="340"/>
        <end position="420"/>
    </location>
</feature>
<evidence type="ECO:0000256" key="2">
    <source>
        <dbReference type="ARBA" id="ARBA00023125"/>
    </source>
</evidence>
<sequence length="756" mass="83724">MAKPTRHGPHDMLNIFQDNFFENATPMISHAPMPSTSKPPRRPLQSSDTNIVLNPPIMFPATHSPLKPASQKATNPTTPLKAMQGQQLNMVAFKPPQNPMRPTDCIQKKQPFMSRFKTVAQKPVVEPGLNFPGNENAPRPILYQPGAAMNLSIENYYQKPKGKRLLEPAPIKDSRPQKKPRLEDSPLPPHDSFPAITDDGTKPGHSYATLIGMAILRSPHRRLTLSQIYKWISDTYSFYNPQDAGWQNSIRHNLSLNKAFVKQERPKDDPGKGNYWAIEPGMEHQFMKEKPTRKSAITAENLPVMTTLEPSMPLGPAMQEPALPPQLPVIAPSLPNMQPYHAPAAPLQHEPSSDATIPVSDSAAPEESLEKTVETEAPFDSSLYSPLPAAMHSSPPIPRHIEAHHGTPPPPPRQLGSSITRSHKRKFASMDDSGYISSLESSVLRGNQHAKLLTSEADRPRIKRGRAGRAEEEIARLRASSYDSPSKGRSWNGLGPQSSSPLRQIPQNDAHQMRPPRTPAIKLKALPQPPPSNSPNTNLRIHRDKVQSMLQSPLRRIHNAEDDSNIFFTPNQQKIGDFSLDHHFNVDLGSSNYHGIGFDIHNDDMTSFFHDIESPIKRSAKRMRLDRTQSAGILGEVTNPSARKSVTSAPLLKVPGQSPAIAFDTPSKAFDGLMSSPSKFFAFQSPLKMQSTMDENDENAWNLDDFYSTDLIQDNDECSGLDILQGFEKIGASAQPVRPSTGVSKPALGRSYTTNF</sequence>
<dbReference type="STRING" id="1093900.A0A507AQN1"/>
<protein>
    <recommendedName>
        <fullName evidence="6">Fork-head domain-containing protein</fullName>
    </recommendedName>
</protein>
<dbReference type="AlphaFoldDB" id="A0A507AQN1"/>
<dbReference type="CDD" id="cd00059">
    <property type="entry name" value="FH_FOX"/>
    <property type="match status" value="1"/>
</dbReference>
<dbReference type="SUPFAM" id="SSF46785">
    <property type="entry name" value="Winged helix' DNA-binding domain"/>
    <property type="match status" value="1"/>
</dbReference>
<dbReference type="OrthoDB" id="5954824at2759"/>
<evidence type="ECO:0000259" key="6">
    <source>
        <dbReference type="PROSITE" id="PS50039"/>
    </source>
</evidence>
<keyword evidence="8" id="KW-1185">Reference proteome</keyword>
<comment type="caution">
    <text evidence="7">The sequence shown here is derived from an EMBL/GenBank/DDBJ whole genome shotgun (WGS) entry which is preliminary data.</text>
</comment>
<dbReference type="InterPro" id="IPR050211">
    <property type="entry name" value="FOX_domain-containing"/>
</dbReference>
<dbReference type="InParanoid" id="A0A507AQN1"/>
<dbReference type="GO" id="GO:0000978">
    <property type="term" value="F:RNA polymerase II cis-regulatory region sequence-specific DNA binding"/>
    <property type="evidence" value="ECO:0007669"/>
    <property type="project" value="TreeGrafter"/>
</dbReference>
<feature type="compositionally biased region" description="Basic and acidic residues" evidence="5">
    <location>
        <begin position="164"/>
        <end position="184"/>
    </location>
</feature>
<gene>
    <name evidence="7" type="ORF">E0L32_009575</name>
</gene>
<dbReference type="InterPro" id="IPR036388">
    <property type="entry name" value="WH-like_DNA-bd_sf"/>
</dbReference>
<comment type="subcellular location">
    <subcellularLocation>
        <location evidence="1 4">Nucleus</location>
    </subcellularLocation>
</comment>